<dbReference type="Gramene" id="EER94495">
    <property type="protein sequence ID" value="EER94495"/>
    <property type="gene ID" value="SORBI_3001G300100"/>
</dbReference>
<accession>A0A921S272</accession>
<gene>
    <name evidence="1" type="ORF">BDA96_01G324400</name>
</gene>
<reference evidence="1" key="1">
    <citation type="journal article" date="2019" name="BMC Genomics">
        <title>A new reference genome for Sorghum bicolor reveals high levels of sequence similarity between sweet and grain genotypes: implications for the genetics of sugar metabolism.</title>
        <authorList>
            <person name="Cooper E.A."/>
            <person name="Brenton Z.W."/>
            <person name="Flinn B.S."/>
            <person name="Jenkins J."/>
            <person name="Shu S."/>
            <person name="Flowers D."/>
            <person name="Luo F."/>
            <person name="Wang Y."/>
            <person name="Xia P."/>
            <person name="Barry K."/>
            <person name="Daum C."/>
            <person name="Lipzen A."/>
            <person name="Yoshinaga Y."/>
            <person name="Schmutz J."/>
            <person name="Saski C."/>
            <person name="Vermerris W."/>
            <person name="Kresovich S."/>
        </authorList>
    </citation>
    <scope>NUCLEOTIDE SEQUENCE</scope>
</reference>
<organism evidence="1 2">
    <name type="scientific">Sorghum bicolor</name>
    <name type="common">Sorghum</name>
    <name type="synonym">Sorghum vulgare</name>
    <dbReference type="NCBI Taxonomy" id="4558"/>
    <lineage>
        <taxon>Eukaryota</taxon>
        <taxon>Viridiplantae</taxon>
        <taxon>Streptophyta</taxon>
        <taxon>Embryophyta</taxon>
        <taxon>Tracheophyta</taxon>
        <taxon>Spermatophyta</taxon>
        <taxon>Magnoliopsida</taxon>
        <taxon>Liliopsida</taxon>
        <taxon>Poales</taxon>
        <taxon>Poaceae</taxon>
        <taxon>PACMAD clade</taxon>
        <taxon>Panicoideae</taxon>
        <taxon>Andropogonodae</taxon>
        <taxon>Andropogoneae</taxon>
        <taxon>Sorghinae</taxon>
        <taxon>Sorghum</taxon>
    </lineage>
</organism>
<sequence length="119" mass="12761">MELHCTWAPCGGVAAGCSRVVGILDGRCPRPRRGRPSPAGRHRRGFIPQDHAFSCAPWNPRCVSLPLTPSPSPCQLPLSQSARSFTVWCPGVLLCLHATAAPRDGSRGALISFRFVVST</sequence>
<protein>
    <submittedName>
        <fullName evidence="1">Uncharacterized protein</fullName>
    </submittedName>
</protein>
<dbReference type="Proteomes" id="UP000807115">
    <property type="component" value="Chromosome 1"/>
</dbReference>
<name>A0A921S272_SORBI</name>
<evidence type="ECO:0000313" key="1">
    <source>
        <dbReference type="EMBL" id="KAG0550261.1"/>
    </source>
</evidence>
<comment type="caution">
    <text evidence="1">The sequence shown here is derived from an EMBL/GenBank/DDBJ whole genome shotgun (WGS) entry which is preliminary data.</text>
</comment>
<dbReference type="AlphaFoldDB" id="A0A921S272"/>
<proteinExistence type="predicted"/>
<reference evidence="1" key="2">
    <citation type="submission" date="2020-10" db="EMBL/GenBank/DDBJ databases">
        <authorList>
            <person name="Cooper E.A."/>
            <person name="Brenton Z.W."/>
            <person name="Flinn B.S."/>
            <person name="Jenkins J."/>
            <person name="Shu S."/>
            <person name="Flowers D."/>
            <person name="Luo F."/>
            <person name="Wang Y."/>
            <person name="Xia P."/>
            <person name="Barry K."/>
            <person name="Daum C."/>
            <person name="Lipzen A."/>
            <person name="Yoshinaga Y."/>
            <person name="Schmutz J."/>
            <person name="Saski C."/>
            <person name="Vermerris W."/>
            <person name="Kresovich S."/>
        </authorList>
    </citation>
    <scope>NUCLEOTIDE SEQUENCE</scope>
</reference>
<dbReference type="EMBL" id="CM027680">
    <property type="protein sequence ID" value="KAG0550261.1"/>
    <property type="molecule type" value="Genomic_DNA"/>
</dbReference>
<evidence type="ECO:0000313" key="2">
    <source>
        <dbReference type="Proteomes" id="UP000807115"/>
    </source>
</evidence>